<protein>
    <submittedName>
        <fullName evidence="3">HalOD1 output domain-containing protein</fullName>
    </submittedName>
</protein>
<feature type="compositionally biased region" description="Basic and acidic residues" evidence="1">
    <location>
        <begin position="79"/>
        <end position="89"/>
    </location>
</feature>
<dbReference type="Proteomes" id="UP001595846">
    <property type="component" value="Unassembled WGS sequence"/>
</dbReference>
<evidence type="ECO:0000313" key="3">
    <source>
        <dbReference type="EMBL" id="MFC3959248.1"/>
    </source>
</evidence>
<keyword evidence="4" id="KW-1185">Reference proteome</keyword>
<reference evidence="3 4" key="1">
    <citation type="journal article" date="2019" name="Int. J. Syst. Evol. Microbiol.">
        <title>The Global Catalogue of Microorganisms (GCM) 10K type strain sequencing project: providing services to taxonomists for standard genome sequencing and annotation.</title>
        <authorList>
            <consortium name="The Broad Institute Genomics Platform"/>
            <consortium name="The Broad Institute Genome Sequencing Center for Infectious Disease"/>
            <person name="Wu L."/>
            <person name="Ma J."/>
        </authorList>
    </citation>
    <scope>NUCLEOTIDE SEQUENCE [LARGE SCALE GENOMIC DNA]</scope>
    <source>
        <strain evidence="3 4">IBRC-M 10256</strain>
    </source>
</reference>
<proteinExistence type="predicted"/>
<sequence>MTIPVSLEVVRTIAEREEIDPATLDPPLHDAVDPDALDAVFESTPGADRTDGQIRFEYAGYAVTVFADHSVSVEASDASTREHPPRDDSGDLDPNE</sequence>
<feature type="region of interest" description="Disordered" evidence="1">
    <location>
        <begin position="73"/>
        <end position="96"/>
    </location>
</feature>
<dbReference type="Pfam" id="PF18545">
    <property type="entry name" value="HalOD1"/>
    <property type="match status" value="1"/>
</dbReference>
<comment type="caution">
    <text evidence="3">The sequence shown here is derived from an EMBL/GenBank/DDBJ whole genome shotgun (WGS) entry which is preliminary data.</text>
</comment>
<organism evidence="3 4">
    <name type="scientific">Halovivax cerinus</name>
    <dbReference type="NCBI Taxonomy" id="1487865"/>
    <lineage>
        <taxon>Archaea</taxon>
        <taxon>Methanobacteriati</taxon>
        <taxon>Methanobacteriota</taxon>
        <taxon>Stenosarchaea group</taxon>
        <taxon>Halobacteria</taxon>
        <taxon>Halobacteriales</taxon>
        <taxon>Natrialbaceae</taxon>
        <taxon>Halovivax</taxon>
    </lineage>
</organism>
<evidence type="ECO:0000259" key="2">
    <source>
        <dbReference type="Pfam" id="PF18545"/>
    </source>
</evidence>
<feature type="domain" description="Halobacterial output" evidence="2">
    <location>
        <begin position="4"/>
        <end position="74"/>
    </location>
</feature>
<gene>
    <name evidence="3" type="ORF">ACFOUR_12855</name>
</gene>
<evidence type="ECO:0000313" key="4">
    <source>
        <dbReference type="Proteomes" id="UP001595846"/>
    </source>
</evidence>
<accession>A0ABD5NQD8</accession>
<dbReference type="AlphaFoldDB" id="A0ABD5NQD8"/>
<dbReference type="EMBL" id="JBHSAQ010000011">
    <property type="protein sequence ID" value="MFC3959248.1"/>
    <property type="molecule type" value="Genomic_DNA"/>
</dbReference>
<name>A0ABD5NQD8_9EURY</name>
<dbReference type="RefSeq" id="WP_256532795.1">
    <property type="nucleotide sequence ID" value="NZ_CP101824.1"/>
</dbReference>
<evidence type="ECO:0000256" key="1">
    <source>
        <dbReference type="SAM" id="MobiDB-lite"/>
    </source>
</evidence>
<dbReference type="GeneID" id="73901901"/>
<dbReference type="InterPro" id="IPR040624">
    <property type="entry name" value="HalOD1"/>
</dbReference>